<proteinExistence type="predicted"/>
<reference evidence="1" key="1">
    <citation type="submission" date="2021-02" db="EMBL/GenBank/DDBJ databases">
        <authorList>
            <person name="Dougan E. K."/>
            <person name="Rhodes N."/>
            <person name="Thang M."/>
            <person name="Chan C."/>
        </authorList>
    </citation>
    <scope>NUCLEOTIDE SEQUENCE</scope>
</reference>
<protein>
    <submittedName>
        <fullName evidence="1">Uncharacterized protein</fullName>
    </submittedName>
</protein>
<comment type="caution">
    <text evidence="1">The sequence shown here is derived from an EMBL/GenBank/DDBJ whole genome shotgun (WGS) entry which is preliminary data.</text>
</comment>
<evidence type="ECO:0000313" key="2">
    <source>
        <dbReference type="Proteomes" id="UP000654075"/>
    </source>
</evidence>
<evidence type="ECO:0000313" key="1">
    <source>
        <dbReference type="EMBL" id="CAE8582816.1"/>
    </source>
</evidence>
<dbReference type="EMBL" id="CAJNNV010000504">
    <property type="protein sequence ID" value="CAE8582816.1"/>
    <property type="molecule type" value="Genomic_DNA"/>
</dbReference>
<organism evidence="1 2">
    <name type="scientific">Polarella glacialis</name>
    <name type="common">Dinoflagellate</name>
    <dbReference type="NCBI Taxonomy" id="89957"/>
    <lineage>
        <taxon>Eukaryota</taxon>
        <taxon>Sar</taxon>
        <taxon>Alveolata</taxon>
        <taxon>Dinophyceae</taxon>
        <taxon>Suessiales</taxon>
        <taxon>Suessiaceae</taxon>
        <taxon>Polarella</taxon>
    </lineage>
</organism>
<dbReference type="AlphaFoldDB" id="A0A813D368"/>
<name>A0A813D368_POLGL</name>
<keyword evidence="2" id="KW-1185">Reference proteome</keyword>
<sequence length="82" mass="8886">MAPFVLLNSLNEYLCPGCSAHMLLVYRDPGHLARKEAVVVDILGGDLEDGTWGSEAPRGPETTRMLFCCCSCCCCCSCLLLL</sequence>
<dbReference type="Proteomes" id="UP000654075">
    <property type="component" value="Unassembled WGS sequence"/>
</dbReference>
<gene>
    <name evidence="1" type="ORF">PGLA1383_LOCUS1806</name>
</gene>
<accession>A0A813D368</accession>